<dbReference type="AlphaFoldDB" id="A0A1F7X1C5"/>
<comment type="caution">
    <text evidence="2">The sequence shown here is derived from an EMBL/GenBank/DDBJ whole genome shotgun (WGS) entry which is preliminary data.</text>
</comment>
<organism evidence="2 3">
    <name type="scientific">Candidatus Wallbacteria bacterium GWC2_49_35</name>
    <dbReference type="NCBI Taxonomy" id="1817813"/>
    <lineage>
        <taxon>Bacteria</taxon>
        <taxon>Candidatus Walliibacteriota</taxon>
    </lineage>
</organism>
<dbReference type="EMBL" id="MGFH01000001">
    <property type="protein sequence ID" value="OGM08904.1"/>
    <property type="molecule type" value="Genomic_DNA"/>
</dbReference>
<dbReference type="Gene3D" id="1.10.20.10">
    <property type="entry name" value="Histone, subunit A"/>
    <property type="match status" value="1"/>
</dbReference>
<evidence type="ECO:0000313" key="3">
    <source>
        <dbReference type="Proteomes" id="UP000178735"/>
    </source>
</evidence>
<dbReference type="SUPFAM" id="SSF47113">
    <property type="entry name" value="Histone-fold"/>
    <property type="match status" value="1"/>
</dbReference>
<protein>
    <recommendedName>
        <fullName evidence="1">Transcription factor CBF/NF-Y/archaeal histone domain-containing protein</fullName>
    </recommendedName>
</protein>
<dbReference type="InterPro" id="IPR003958">
    <property type="entry name" value="CBFA_NFYB_domain"/>
</dbReference>
<dbReference type="InterPro" id="IPR009072">
    <property type="entry name" value="Histone-fold"/>
</dbReference>
<dbReference type="GO" id="GO:0046982">
    <property type="term" value="F:protein heterodimerization activity"/>
    <property type="evidence" value="ECO:0007669"/>
    <property type="project" value="InterPro"/>
</dbReference>
<feature type="domain" description="Transcription factor CBF/NF-Y/archaeal histone" evidence="1">
    <location>
        <begin position="12"/>
        <end position="69"/>
    </location>
</feature>
<evidence type="ECO:0000313" key="2">
    <source>
        <dbReference type="EMBL" id="OGM08904.1"/>
    </source>
</evidence>
<dbReference type="Pfam" id="PF00808">
    <property type="entry name" value="CBFD_NFYB_HMF"/>
    <property type="match status" value="1"/>
</dbReference>
<reference evidence="2 3" key="1">
    <citation type="journal article" date="2016" name="Nat. Commun.">
        <title>Thousands of microbial genomes shed light on interconnected biogeochemical processes in an aquifer system.</title>
        <authorList>
            <person name="Anantharaman K."/>
            <person name="Brown C.T."/>
            <person name="Hug L.A."/>
            <person name="Sharon I."/>
            <person name="Castelle C.J."/>
            <person name="Probst A.J."/>
            <person name="Thomas B.C."/>
            <person name="Singh A."/>
            <person name="Wilkins M.J."/>
            <person name="Karaoz U."/>
            <person name="Brodie E.L."/>
            <person name="Williams K.H."/>
            <person name="Hubbard S.S."/>
            <person name="Banfield J.F."/>
        </authorList>
    </citation>
    <scope>NUCLEOTIDE SEQUENCE [LARGE SCALE GENOMIC DNA]</scope>
</reference>
<sequence>MPEALSITKPGTVETFMKANTDLRIAADALKEFQKQLDTLALSITKEAAKQAQAADRTTIMAADVKAAMTAVTGSTSDLPYLFRQLEKLTAKETADLSTLIQKWISTH</sequence>
<proteinExistence type="predicted"/>
<gene>
    <name evidence="2" type="ORF">A2008_00285</name>
</gene>
<accession>A0A1F7X1C5</accession>
<evidence type="ECO:0000259" key="1">
    <source>
        <dbReference type="Pfam" id="PF00808"/>
    </source>
</evidence>
<name>A0A1F7X1C5_9BACT</name>
<dbReference type="Proteomes" id="UP000178735">
    <property type="component" value="Unassembled WGS sequence"/>
</dbReference>